<name>A0A0J7MTP0_LASNI</name>
<protein>
    <submittedName>
        <fullName evidence="2">Protein yellow-like protein</fullName>
    </submittedName>
</protein>
<dbReference type="PaxDb" id="67767-A0A0J7MTP0"/>
<keyword evidence="3" id="KW-1185">Reference proteome</keyword>
<organism evidence="2 3">
    <name type="scientific">Lasius niger</name>
    <name type="common">Black garden ant</name>
    <dbReference type="NCBI Taxonomy" id="67767"/>
    <lineage>
        <taxon>Eukaryota</taxon>
        <taxon>Metazoa</taxon>
        <taxon>Ecdysozoa</taxon>
        <taxon>Arthropoda</taxon>
        <taxon>Hexapoda</taxon>
        <taxon>Insecta</taxon>
        <taxon>Pterygota</taxon>
        <taxon>Neoptera</taxon>
        <taxon>Endopterygota</taxon>
        <taxon>Hymenoptera</taxon>
        <taxon>Apocrita</taxon>
        <taxon>Aculeata</taxon>
        <taxon>Formicoidea</taxon>
        <taxon>Formicidae</taxon>
        <taxon>Formicinae</taxon>
        <taxon>Lasius</taxon>
        <taxon>Lasius</taxon>
    </lineage>
</organism>
<evidence type="ECO:0000256" key="1">
    <source>
        <dbReference type="SAM" id="MobiDB-lite"/>
    </source>
</evidence>
<accession>A0A0J7MTP0</accession>
<dbReference type="AlphaFoldDB" id="A0A0J7MTP0"/>
<proteinExistence type="predicted"/>
<feature type="region of interest" description="Disordered" evidence="1">
    <location>
        <begin position="44"/>
        <end position="71"/>
    </location>
</feature>
<dbReference type="Proteomes" id="UP000036403">
    <property type="component" value="Unassembled WGS sequence"/>
</dbReference>
<sequence length="71" mass="8004">MTGHTVNIEKLDKENFDTWKFQIGAILIKNDHWAYVHGTKTAPEPEVAEGNVTNAAEIEARKQPTKKQGRT</sequence>
<reference evidence="2 3" key="1">
    <citation type="submission" date="2015-04" db="EMBL/GenBank/DDBJ databases">
        <title>Lasius niger genome sequencing.</title>
        <authorList>
            <person name="Konorov E.A."/>
            <person name="Nikitin M.A."/>
            <person name="Kirill M.V."/>
            <person name="Chang P."/>
        </authorList>
    </citation>
    <scope>NUCLEOTIDE SEQUENCE [LARGE SCALE GENOMIC DNA]</scope>
    <source>
        <tissue evidence="2">Whole</tissue>
    </source>
</reference>
<dbReference type="EMBL" id="LBMM01018143">
    <property type="protein sequence ID" value="KMQ83865.1"/>
    <property type="molecule type" value="Genomic_DNA"/>
</dbReference>
<evidence type="ECO:0000313" key="2">
    <source>
        <dbReference type="EMBL" id="KMQ83865.1"/>
    </source>
</evidence>
<gene>
    <name evidence="2" type="ORF">RF55_18902</name>
</gene>
<dbReference type="OrthoDB" id="7682542at2759"/>
<comment type="caution">
    <text evidence="2">The sequence shown here is derived from an EMBL/GenBank/DDBJ whole genome shotgun (WGS) entry which is preliminary data.</text>
</comment>
<evidence type="ECO:0000313" key="3">
    <source>
        <dbReference type="Proteomes" id="UP000036403"/>
    </source>
</evidence>